<protein>
    <submittedName>
        <fullName evidence="1">Uncharacterized protein</fullName>
    </submittedName>
</protein>
<reference evidence="1 2" key="1">
    <citation type="submission" date="2014-11" db="EMBL/GenBank/DDBJ databases">
        <title>Genome sequence of Flavihumibacter solisilvae 3-3.</title>
        <authorList>
            <person name="Zhou G."/>
            <person name="Li M."/>
            <person name="Wang G."/>
        </authorList>
    </citation>
    <scope>NUCLEOTIDE SEQUENCE [LARGE SCALE GENOMIC DNA]</scope>
    <source>
        <strain evidence="1 2">3-3</strain>
    </source>
</reference>
<dbReference type="EMBL" id="JSVC01000040">
    <property type="protein sequence ID" value="KIC91321.1"/>
    <property type="molecule type" value="Genomic_DNA"/>
</dbReference>
<evidence type="ECO:0000313" key="2">
    <source>
        <dbReference type="Proteomes" id="UP000031408"/>
    </source>
</evidence>
<comment type="caution">
    <text evidence="1">The sequence shown here is derived from an EMBL/GenBank/DDBJ whole genome shotgun (WGS) entry which is preliminary data.</text>
</comment>
<organism evidence="1 2">
    <name type="scientific">Flavihumibacter solisilvae</name>
    <dbReference type="NCBI Taxonomy" id="1349421"/>
    <lineage>
        <taxon>Bacteria</taxon>
        <taxon>Pseudomonadati</taxon>
        <taxon>Bacteroidota</taxon>
        <taxon>Chitinophagia</taxon>
        <taxon>Chitinophagales</taxon>
        <taxon>Chitinophagaceae</taxon>
        <taxon>Flavihumibacter</taxon>
    </lineage>
</organism>
<dbReference type="Proteomes" id="UP000031408">
    <property type="component" value="Unassembled WGS sequence"/>
</dbReference>
<proteinExistence type="predicted"/>
<sequence length="100" mass="11748">MDSNKQKIKDIMGYCTISPRMVTILERFFLKIARDEEIKELDDWMHECLEHDQLFDLMIDENRDGSLSAIIPMLRKIANRQAGTESRAKKIMRLLFGENS</sequence>
<gene>
    <name evidence="1" type="ORF">OI18_22395</name>
</gene>
<evidence type="ECO:0000313" key="1">
    <source>
        <dbReference type="EMBL" id="KIC91321.1"/>
    </source>
</evidence>
<name>A0A0C1KVD8_9BACT</name>
<dbReference type="STRING" id="1349421.OI18_22395"/>
<keyword evidence="2" id="KW-1185">Reference proteome</keyword>
<accession>A0A0C1KVD8</accession>
<dbReference type="AlphaFoldDB" id="A0A0C1KVD8"/>